<proteinExistence type="predicted"/>
<name>A0A1B7K633_9ENTR</name>
<dbReference type="AlphaFoldDB" id="A0A1B7K633"/>
<dbReference type="InterPro" id="IPR006664">
    <property type="entry name" value="OMP_bac"/>
</dbReference>
<comment type="caution">
    <text evidence="6">The sequence shown here is derived from an EMBL/GenBank/DDBJ whole genome shotgun (WGS) entry which is preliminary data.</text>
</comment>
<reference evidence="6 7" key="1">
    <citation type="submission" date="2016-04" db="EMBL/GenBank/DDBJ databases">
        <title>ATOL: Assembling a taxonomically balanced genome-scale reconstruction of the evolutionary history of the Enterobacteriaceae.</title>
        <authorList>
            <person name="Plunkett G.III."/>
            <person name="Neeno-Eckwall E.C."/>
            <person name="Glasner J.D."/>
            <person name="Perna N.T."/>
        </authorList>
    </citation>
    <scope>NUCLEOTIDE SEQUENCE [LARGE SCALE GENOMIC DNA]</scope>
    <source>
        <strain evidence="6 7">ATCC 51603</strain>
    </source>
</reference>
<evidence type="ECO:0000256" key="1">
    <source>
        <dbReference type="ARBA" id="ARBA00004370"/>
    </source>
</evidence>
<dbReference type="PATRIC" id="fig|1354264.4.peg.888"/>
<dbReference type="SUPFAM" id="SSF103088">
    <property type="entry name" value="OmpA-like"/>
    <property type="match status" value="1"/>
</dbReference>
<dbReference type="PROSITE" id="PS51257">
    <property type="entry name" value="PROKAR_LIPOPROTEIN"/>
    <property type="match status" value="1"/>
</dbReference>
<evidence type="ECO:0000256" key="3">
    <source>
        <dbReference type="PROSITE-ProRule" id="PRU00473"/>
    </source>
</evidence>
<dbReference type="Proteomes" id="UP000078386">
    <property type="component" value="Unassembled WGS sequence"/>
</dbReference>
<dbReference type="Gene3D" id="3.30.1330.60">
    <property type="entry name" value="OmpA-like domain"/>
    <property type="match status" value="1"/>
</dbReference>
<dbReference type="PROSITE" id="PS51123">
    <property type="entry name" value="OMPA_2"/>
    <property type="match status" value="1"/>
</dbReference>
<protein>
    <submittedName>
        <fullName evidence="6">Outer membrane protein A</fullName>
    </submittedName>
</protein>
<dbReference type="GO" id="GO:0016020">
    <property type="term" value="C:membrane"/>
    <property type="evidence" value="ECO:0007669"/>
    <property type="project" value="UniProtKB-SubCell"/>
</dbReference>
<dbReference type="InterPro" id="IPR006665">
    <property type="entry name" value="OmpA-like"/>
</dbReference>
<feature type="signal peptide" evidence="4">
    <location>
        <begin position="1"/>
        <end position="25"/>
    </location>
</feature>
<dbReference type="CDD" id="cd07185">
    <property type="entry name" value="OmpA_C-like"/>
    <property type="match status" value="1"/>
</dbReference>
<gene>
    <name evidence="6" type="ORF">M989_00851</name>
</gene>
<evidence type="ECO:0000256" key="2">
    <source>
        <dbReference type="ARBA" id="ARBA00023136"/>
    </source>
</evidence>
<evidence type="ECO:0000256" key="4">
    <source>
        <dbReference type="SAM" id="SignalP"/>
    </source>
</evidence>
<accession>A0A1B7K633</accession>
<sequence length="183" mass="20726">MDIKGYKMKKYFFIILSSLFLTACAGNVNHSWCPSVEEVKAQAPIAYENQTIQLSADALFKFNRAGINDLLPKGRSELDDLIFRLKSNYVTVKQIDITGHTDRLGSDLYNMKLGMERAETIRKYLVNNDIQTTLNISSQGKRQPITTSCTAKYGLEALKACLQPDRRIEVRVIGIKIKQGYIK</sequence>
<keyword evidence="7" id="KW-1185">Reference proteome</keyword>
<dbReference type="EMBL" id="LXEU01000016">
    <property type="protein sequence ID" value="OAT55563.1"/>
    <property type="molecule type" value="Genomic_DNA"/>
</dbReference>
<evidence type="ECO:0000313" key="7">
    <source>
        <dbReference type="Proteomes" id="UP000078386"/>
    </source>
</evidence>
<organism evidence="6 7">
    <name type="scientific">Kluyvera georgiana ATCC 51603</name>
    <dbReference type="NCBI Taxonomy" id="1354264"/>
    <lineage>
        <taxon>Bacteria</taxon>
        <taxon>Pseudomonadati</taxon>
        <taxon>Pseudomonadota</taxon>
        <taxon>Gammaproteobacteria</taxon>
        <taxon>Enterobacterales</taxon>
        <taxon>Enterobacteriaceae</taxon>
        <taxon>Kluyvera</taxon>
    </lineage>
</organism>
<keyword evidence="2 3" id="KW-0472">Membrane</keyword>
<evidence type="ECO:0000259" key="5">
    <source>
        <dbReference type="PROSITE" id="PS51123"/>
    </source>
</evidence>
<dbReference type="InterPro" id="IPR036737">
    <property type="entry name" value="OmpA-like_sf"/>
</dbReference>
<evidence type="ECO:0000313" key="6">
    <source>
        <dbReference type="EMBL" id="OAT55563.1"/>
    </source>
</evidence>
<dbReference type="PRINTS" id="PR01021">
    <property type="entry name" value="OMPADOMAIN"/>
</dbReference>
<feature type="chain" id="PRO_5008595972" evidence="4">
    <location>
        <begin position="26"/>
        <end position="183"/>
    </location>
</feature>
<feature type="domain" description="OmpA-like" evidence="5">
    <location>
        <begin position="47"/>
        <end position="176"/>
    </location>
</feature>
<dbReference type="Pfam" id="PF00691">
    <property type="entry name" value="OmpA"/>
    <property type="match status" value="1"/>
</dbReference>
<keyword evidence="4" id="KW-0732">Signal</keyword>
<comment type="subcellular location">
    <subcellularLocation>
        <location evidence="1">Membrane</location>
    </subcellularLocation>
</comment>